<organism evidence="6 7">
    <name type="scientific">Trametes pubescens</name>
    <name type="common">White-rot fungus</name>
    <dbReference type="NCBI Taxonomy" id="154538"/>
    <lineage>
        <taxon>Eukaryota</taxon>
        <taxon>Fungi</taxon>
        <taxon>Dikarya</taxon>
        <taxon>Basidiomycota</taxon>
        <taxon>Agaricomycotina</taxon>
        <taxon>Agaricomycetes</taxon>
        <taxon>Polyporales</taxon>
        <taxon>Polyporaceae</taxon>
        <taxon>Trametes</taxon>
    </lineage>
</organism>
<dbReference type="GO" id="GO:0005737">
    <property type="term" value="C:cytoplasm"/>
    <property type="evidence" value="ECO:0007669"/>
    <property type="project" value="TreeGrafter"/>
</dbReference>
<feature type="domain" description="F-box" evidence="5">
    <location>
        <begin position="415"/>
        <end position="466"/>
    </location>
</feature>
<name>A0A1M2V424_TRAPU</name>
<keyword evidence="2" id="KW-0053">Apoptosis</keyword>
<comment type="caution">
    <text evidence="6">The sequence shown here is derived from an EMBL/GenBank/DDBJ whole genome shotgun (WGS) entry which is preliminary data.</text>
</comment>
<evidence type="ECO:0000256" key="1">
    <source>
        <dbReference type="ARBA" id="ARBA00009005"/>
    </source>
</evidence>
<dbReference type="GO" id="GO:0004197">
    <property type="term" value="F:cysteine-type endopeptidase activity"/>
    <property type="evidence" value="ECO:0007669"/>
    <property type="project" value="InterPro"/>
</dbReference>
<accession>A0A1M2V424</accession>
<proteinExistence type="inferred from homology"/>
<gene>
    <name evidence="6" type="ORF">TRAPUB_7133</name>
</gene>
<dbReference type="Pfam" id="PF12937">
    <property type="entry name" value="F-box-like"/>
    <property type="match status" value="1"/>
</dbReference>
<keyword evidence="3" id="KW-0378">Hydrolase</keyword>
<dbReference type="InterPro" id="IPR029030">
    <property type="entry name" value="Caspase-like_dom_sf"/>
</dbReference>
<sequence>MPGLPRMHHCAKKALLIGLQYSTTLKEVDPVWELRGAHEDPKTVQQLLIDVYDYKAEDITILLDDPEHQYVWPTRENILAAMRDLVKGAQPGDHFVFSFSGHGSQVVNTDGTEEDGFDETLIPVDAILDPETNTFEGYIKDDDVRKIIVDSLPSGSRCVMVFDCCHSGTASDLPNVFSDGLASPCSPLTTFNPSRLPWKHSAASTDMEQISFQRTSAADRADDSAQFAWMRGHGRKRSLTMPPESPGPDVTSWSACMDSQITYGGRKGGFFIKALTDALRINPHQTHAELLQSVRRELAKYTAAHNMRRTGRGKGAEQHHPQAEPAMSPRAQGKATLSILRSFLIGTRHHLGAKYAKHVFESTAGPLYLSLSLIFLGFLLLHPRHNNMAIPTKRARTQEPDQSIAPSASKPTAQTCHLVKLPLELLADVLSYMPSTRDVLALARTSKHFCSVLVDKPATVFIWRHARARCVLGPIPELLPGMGEATYAAFLFDSGICENCGKRSQAQYYSFSLRVRLCEDMRKCLPAWRSSHLHEITQEDEVQYPDIIQWIPHMDRMDEYHRGKVYVRTDTWHKAIDERKRAYLLGQDAISAYVETKQVFADTLPGKMEIFKNLVQWRDNRQATRALYTQIGLATAKLHAGLIGSSKWEILQSPTYSGIHYAKLRCYEKWTEPEFETIKEVVIAEVAAQKKRKVVREQDLTLHRKRSESETEYARLRKADPKAIFPSFPEFRKLSVVKTVEASSSAKNASFTDPFVASLLKDNLDQWRDTARAALAVVLGFSGWKTMSKKKLHPVDRMTAQFRCKRCDAAGKDTGKDGGLDLARACEHICALSKKARNKQRWSAVYLVPDQRAVDAVSQVLELCGTKPESVDSFTIADSVGDRIQCTSCSLNMDARSVGRHCKRHEECIFALLPESGVSGERLIQHGLTAKLIEHTTEAASQRDEQAYGCRHCRPTPVNDQEPATHIQRRPKLMNFNGLRSHLKEKHGVEWIADEDFFLQKNSATPNSNRT</sequence>
<dbReference type="InterPro" id="IPR050452">
    <property type="entry name" value="Metacaspase"/>
</dbReference>
<dbReference type="AlphaFoldDB" id="A0A1M2V424"/>
<dbReference type="Pfam" id="PF00656">
    <property type="entry name" value="Peptidase_C14"/>
    <property type="match status" value="1"/>
</dbReference>
<evidence type="ECO:0000256" key="3">
    <source>
        <dbReference type="ARBA" id="ARBA00022807"/>
    </source>
</evidence>
<dbReference type="EMBL" id="MNAD01001674">
    <property type="protein sequence ID" value="OJT02350.1"/>
    <property type="molecule type" value="Genomic_DNA"/>
</dbReference>
<dbReference type="InterPro" id="IPR011600">
    <property type="entry name" value="Pept_C14_caspase"/>
</dbReference>
<evidence type="ECO:0000256" key="4">
    <source>
        <dbReference type="SAM" id="MobiDB-lite"/>
    </source>
</evidence>
<dbReference type="OrthoDB" id="3220023at2759"/>
<feature type="region of interest" description="Disordered" evidence="4">
    <location>
        <begin position="310"/>
        <end position="331"/>
    </location>
</feature>
<protein>
    <submittedName>
        <fullName evidence="6">Metacaspase-1</fullName>
    </submittedName>
</protein>
<dbReference type="GO" id="GO:0006915">
    <property type="term" value="P:apoptotic process"/>
    <property type="evidence" value="ECO:0007669"/>
    <property type="project" value="UniProtKB-KW"/>
</dbReference>
<dbReference type="PROSITE" id="PS50181">
    <property type="entry name" value="FBOX"/>
    <property type="match status" value="1"/>
</dbReference>
<evidence type="ECO:0000256" key="2">
    <source>
        <dbReference type="ARBA" id="ARBA00022703"/>
    </source>
</evidence>
<dbReference type="PANTHER" id="PTHR48104:SF30">
    <property type="entry name" value="METACASPASE-1"/>
    <property type="match status" value="1"/>
</dbReference>
<evidence type="ECO:0000313" key="7">
    <source>
        <dbReference type="Proteomes" id="UP000184267"/>
    </source>
</evidence>
<evidence type="ECO:0000259" key="5">
    <source>
        <dbReference type="PROSITE" id="PS50181"/>
    </source>
</evidence>
<dbReference type="PANTHER" id="PTHR48104">
    <property type="entry name" value="METACASPASE-4"/>
    <property type="match status" value="1"/>
</dbReference>
<dbReference type="Proteomes" id="UP000184267">
    <property type="component" value="Unassembled WGS sequence"/>
</dbReference>
<dbReference type="InterPro" id="IPR036047">
    <property type="entry name" value="F-box-like_dom_sf"/>
</dbReference>
<dbReference type="SUPFAM" id="SSF81383">
    <property type="entry name" value="F-box domain"/>
    <property type="match status" value="1"/>
</dbReference>
<keyword evidence="3" id="KW-0788">Thiol protease</keyword>
<comment type="similarity">
    <text evidence="1">Belongs to the peptidase C14B family.</text>
</comment>
<dbReference type="GO" id="GO:0006508">
    <property type="term" value="P:proteolysis"/>
    <property type="evidence" value="ECO:0007669"/>
    <property type="project" value="InterPro"/>
</dbReference>
<evidence type="ECO:0000313" key="6">
    <source>
        <dbReference type="EMBL" id="OJT02350.1"/>
    </source>
</evidence>
<dbReference type="SUPFAM" id="SSF52129">
    <property type="entry name" value="Caspase-like"/>
    <property type="match status" value="1"/>
</dbReference>
<keyword evidence="7" id="KW-1185">Reference proteome</keyword>
<reference evidence="6 7" key="1">
    <citation type="submission" date="2016-10" db="EMBL/GenBank/DDBJ databases">
        <title>Genome sequence of the basidiomycete white-rot fungus Trametes pubescens.</title>
        <authorList>
            <person name="Makela M.R."/>
            <person name="Granchi Z."/>
            <person name="Peng M."/>
            <person name="De Vries R.P."/>
            <person name="Grigoriev I."/>
            <person name="Riley R."/>
            <person name="Hilden K."/>
        </authorList>
    </citation>
    <scope>NUCLEOTIDE SEQUENCE [LARGE SCALE GENOMIC DNA]</scope>
    <source>
        <strain evidence="6 7">FBCC735</strain>
    </source>
</reference>
<keyword evidence="3" id="KW-0645">Protease</keyword>
<dbReference type="CDD" id="cd09917">
    <property type="entry name" value="F-box_SF"/>
    <property type="match status" value="1"/>
</dbReference>
<dbReference type="Gene3D" id="3.40.50.12660">
    <property type="match status" value="1"/>
</dbReference>
<dbReference type="InterPro" id="IPR001810">
    <property type="entry name" value="F-box_dom"/>
</dbReference>